<dbReference type="PANTHER" id="PTHR21212">
    <property type="entry name" value="BERNARDINELLI-SEIP CONGENITAL LIPODYSTROPHY 2 HOMOLOG BSCL2 PROTEIN"/>
    <property type="match status" value="1"/>
</dbReference>
<dbReference type="AlphaFoldDB" id="B7G3W8"/>
<keyword evidence="9" id="KW-1185">Reference proteome</keyword>
<keyword evidence="6 7" id="KW-0472">Membrane</keyword>
<evidence type="ECO:0000256" key="6">
    <source>
        <dbReference type="ARBA" id="ARBA00023136"/>
    </source>
</evidence>
<dbReference type="OrthoDB" id="3990054at2759"/>
<reference evidence="8 9" key="1">
    <citation type="journal article" date="2008" name="Nature">
        <title>The Phaeodactylum genome reveals the evolutionary history of diatom genomes.</title>
        <authorList>
            <person name="Bowler C."/>
            <person name="Allen A.E."/>
            <person name="Badger J.H."/>
            <person name="Grimwood J."/>
            <person name="Jabbari K."/>
            <person name="Kuo A."/>
            <person name="Maheswari U."/>
            <person name="Martens C."/>
            <person name="Maumus F."/>
            <person name="Otillar R.P."/>
            <person name="Rayko E."/>
            <person name="Salamov A."/>
            <person name="Vandepoele K."/>
            <person name="Beszteri B."/>
            <person name="Gruber A."/>
            <person name="Heijde M."/>
            <person name="Katinka M."/>
            <person name="Mock T."/>
            <person name="Valentin K."/>
            <person name="Verret F."/>
            <person name="Berges J.A."/>
            <person name="Brownlee C."/>
            <person name="Cadoret J.P."/>
            <person name="Chiovitti A."/>
            <person name="Choi C.J."/>
            <person name="Coesel S."/>
            <person name="De Martino A."/>
            <person name="Detter J.C."/>
            <person name="Durkin C."/>
            <person name="Falciatore A."/>
            <person name="Fournet J."/>
            <person name="Haruta M."/>
            <person name="Huysman M.J."/>
            <person name="Jenkins B.D."/>
            <person name="Jiroutova K."/>
            <person name="Jorgensen R.E."/>
            <person name="Joubert Y."/>
            <person name="Kaplan A."/>
            <person name="Kroger N."/>
            <person name="Kroth P.G."/>
            <person name="La Roche J."/>
            <person name="Lindquist E."/>
            <person name="Lommer M."/>
            <person name="Martin-Jezequel V."/>
            <person name="Lopez P.J."/>
            <person name="Lucas S."/>
            <person name="Mangogna M."/>
            <person name="McGinnis K."/>
            <person name="Medlin L.K."/>
            <person name="Montsant A."/>
            <person name="Oudot-Le Secq M.P."/>
            <person name="Napoli C."/>
            <person name="Obornik M."/>
            <person name="Parker M.S."/>
            <person name="Petit J.L."/>
            <person name="Porcel B.M."/>
            <person name="Poulsen N."/>
            <person name="Robison M."/>
            <person name="Rychlewski L."/>
            <person name="Rynearson T.A."/>
            <person name="Schmutz J."/>
            <person name="Shapiro H."/>
            <person name="Siaut M."/>
            <person name="Stanley M."/>
            <person name="Sussman M.R."/>
            <person name="Taylor A.R."/>
            <person name="Vardi A."/>
            <person name="von Dassow P."/>
            <person name="Vyverman W."/>
            <person name="Willis A."/>
            <person name="Wyrwicz L.S."/>
            <person name="Rokhsar D.S."/>
            <person name="Weissenbach J."/>
            <person name="Armbrust E.V."/>
            <person name="Green B.R."/>
            <person name="Van de Peer Y."/>
            <person name="Grigoriev I.V."/>
        </authorList>
    </citation>
    <scope>NUCLEOTIDE SEQUENCE [LARGE SCALE GENOMIC DNA]</scope>
    <source>
        <strain evidence="8 9">CCAP 1055/1</strain>
    </source>
</reference>
<reference evidence="9" key="2">
    <citation type="submission" date="2008-08" db="EMBL/GenBank/DDBJ databases">
        <authorList>
            <consortium name="Diatom Consortium"/>
            <person name="Grigoriev I."/>
            <person name="Grimwood J."/>
            <person name="Kuo A."/>
            <person name="Otillar R.P."/>
            <person name="Salamov A."/>
            <person name="Detter J.C."/>
            <person name="Lindquist E."/>
            <person name="Shapiro H."/>
            <person name="Lucas S."/>
            <person name="Glavina del Rio T."/>
            <person name="Pitluck S."/>
            <person name="Rokhsar D."/>
            <person name="Bowler C."/>
        </authorList>
    </citation>
    <scope>GENOME REANNOTATION</scope>
    <source>
        <strain evidence="9">CCAP 1055/1</strain>
    </source>
</reference>
<dbReference type="GO" id="GO:0140042">
    <property type="term" value="P:lipid droplet formation"/>
    <property type="evidence" value="ECO:0007669"/>
    <property type="project" value="UniProtKB-ARBA"/>
</dbReference>
<dbReference type="GO" id="GO:0006629">
    <property type="term" value="P:lipid metabolic process"/>
    <property type="evidence" value="ECO:0007669"/>
    <property type="project" value="UniProtKB-KW"/>
</dbReference>
<evidence type="ECO:0000256" key="5">
    <source>
        <dbReference type="ARBA" id="ARBA00023098"/>
    </source>
</evidence>
<dbReference type="Pfam" id="PF06775">
    <property type="entry name" value="Seipin"/>
    <property type="match status" value="1"/>
</dbReference>
<dbReference type="KEGG" id="pti:PHATRDRAFT_47296"/>
<keyword evidence="2 7" id="KW-0812">Transmembrane</keyword>
<protein>
    <recommendedName>
        <fullName evidence="10">Seipin</fullName>
    </recommendedName>
</protein>
<evidence type="ECO:0008006" key="10">
    <source>
        <dbReference type="Google" id="ProtNLM"/>
    </source>
</evidence>
<evidence type="ECO:0000256" key="3">
    <source>
        <dbReference type="ARBA" id="ARBA00022824"/>
    </source>
</evidence>
<evidence type="ECO:0000313" key="9">
    <source>
        <dbReference type="Proteomes" id="UP000000759"/>
    </source>
</evidence>
<dbReference type="InterPro" id="IPR009617">
    <property type="entry name" value="Seipin"/>
</dbReference>
<dbReference type="Proteomes" id="UP000000759">
    <property type="component" value="Chromosome 13"/>
</dbReference>
<dbReference type="GO" id="GO:0005789">
    <property type="term" value="C:endoplasmic reticulum membrane"/>
    <property type="evidence" value="ECO:0007669"/>
    <property type="project" value="UniProtKB-SubCell"/>
</dbReference>
<keyword evidence="5" id="KW-0443">Lipid metabolism</keyword>
<dbReference type="GeneID" id="7202329"/>
<dbReference type="HOGENOM" id="CLU_630869_0_0_1"/>
<dbReference type="EMBL" id="CM000615">
    <property type="protein sequence ID" value="EEC46725.1"/>
    <property type="molecule type" value="Genomic_DNA"/>
</dbReference>
<feature type="transmembrane region" description="Helical" evidence="7">
    <location>
        <begin position="316"/>
        <end position="339"/>
    </location>
</feature>
<dbReference type="PANTHER" id="PTHR21212:SF0">
    <property type="entry name" value="SEIPIN"/>
    <property type="match status" value="1"/>
</dbReference>
<dbReference type="RefSeq" id="XP_002181511.1">
    <property type="nucleotide sequence ID" value="XM_002181475.1"/>
</dbReference>
<evidence type="ECO:0000313" key="8">
    <source>
        <dbReference type="EMBL" id="EEC46725.1"/>
    </source>
</evidence>
<keyword evidence="4 7" id="KW-1133">Transmembrane helix</keyword>
<organism evidence="8 9">
    <name type="scientific">Phaeodactylum tricornutum (strain CCAP 1055/1)</name>
    <dbReference type="NCBI Taxonomy" id="556484"/>
    <lineage>
        <taxon>Eukaryota</taxon>
        <taxon>Sar</taxon>
        <taxon>Stramenopiles</taxon>
        <taxon>Ochrophyta</taxon>
        <taxon>Bacillariophyta</taxon>
        <taxon>Bacillariophyceae</taxon>
        <taxon>Bacillariophycidae</taxon>
        <taxon>Naviculales</taxon>
        <taxon>Phaeodactylaceae</taxon>
        <taxon>Phaeodactylum</taxon>
    </lineage>
</organism>
<accession>B7G3W8</accession>
<sequence>MDRRVSRRRSQTSLVVAEEAHAAEDPSALQRIVEYAAVRVLARQFPSRNAHGRSSTEIPFNPYREHIPEFGGVLPFVLRLLKTILLSGLLLTVSLASYWMCYQAAMPSRHSSKLLYFDYTGSALPRLMAAKVPFRPVEDSESSYQGPWALVDLFSKQPHWEAFSHEILPPPTTSTRLLQPKQDYYIEIVLDLPESEHNQMLGMFGVVTELYSRNGTKLALSRRSMRIPHESHWISVVRKMALLAPLLIGAIEETRTVTVPSFRHIVESLDLPLKYILVQVVMPRDPILASKTVEITGGEIWIGKELNSVQEIMRHWFYTCATLGTAVFAFFYLSLFLVLKLVLESVGKPEEPACDLASLPEDEPQDFEPIPVVDDDEPHTIPLRNGTNSSRFVNETERVHRADRRHPQTTSSAYEDANIWEDLNFITPVTPAEAI</sequence>
<dbReference type="OMA" id="HESHWIS"/>
<comment type="subcellular location">
    <subcellularLocation>
        <location evidence="1">Endoplasmic reticulum membrane</location>
        <topology evidence="1">Multi-pass membrane protein</topology>
    </subcellularLocation>
</comment>
<evidence type="ECO:0000256" key="4">
    <source>
        <dbReference type="ARBA" id="ARBA00022989"/>
    </source>
</evidence>
<name>B7G3W8_PHATC</name>
<dbReference type="eggNOG" id="KOG4200">
    <property type="taxonomic scope" value="Eukaryota"/>
</dbReference>
<dbReference type="InParanoid" id="B7G3W8"/>
<dbReference type="PaxDb" id="2850-Phatr47296"/>
<evidence type="ECO:0000256" key="2">
    <source>
        <dbReference type="ARBA" id="ARBA00022692"/>
    </source>
</evidence>
<dbReference type="STRING" id="556484.B7G3W8"/>
<evidence type="ECO:0000256" key="1">
    <source>
        <dbReference type="ARBA" id="ARBA00004477"/>
    </source>
</evidence>
<feature type="transmembrane region" description="Helical" evidence="7">
    <location>
        <begin position="80"/>
        <end position="100"/>
    </location>
</feature>
<dbReference type="CDD" id="cd23995">
    <property type="entry name" value="Seipin_BSCL2_like"/>
    <property type="match status" value="1"/>
</dbReference>
<gene>
    <name evidence="8" type="ORF">PHATRDRAFT_47296</name>
</gene>
<proteinExistence type="predicted"/>
<evidence type="ECO:0000256" key="7">
    <source>
        <dbReference type="SAM" id="Phobius"/>
    </source>
</evidence>
<keyword evidence="3" id="KW-0256">Endoplasmic reticulum</keyword>